<dbReference type="InterPro" id="IPR017520">
    <property type="entry name" value="CHP03086"/>
</dbReference>
<gene>
    <name evidence="2" type="ORF">GCM10009844_20890</name>
</gene>
<sequence length="186" mass="20301">MTSQNEAVIVLSRALDQTGDALARVHPDQLSRPTPCNDWDVGRLIAHIVVAPTRFLAGMRGEEPDWASEPPAIGSEWAQVFRNAADDLIHAWHQQGDKADPRLVDWQTAELAVHTWDLARATNQSAQLDPEVAERALAFMSAGLTAENRGNAFGSEVDVEDDAPVYHRLAAFAGRQLDEAWVDGGA</sequence>
<evidence type="ECO:0000313" key="2">
    <source>
        <dbReference type="EMBL" id="GAA2145757.1"/>
    </source>
</evidence>
<protein>
    <submittedName>
        <fullName evidence="2">TIGR03086 family metal-binding protein</fullName>
    </submittedName>
</protein>
<dbReference type="Pfam" id="PF11716">
    <property type="entry name" value="MDMPI_N"/>
    <property type="match status" value="1"/>
</dbReference>
<dbReference type="NCBIfam" id="TIGR03083">
    <property type="entry name" value="maleylpyruvate isomerase family mycothiol-dependent enzyme"/>
    <property type="match status" value="1"/>
</dbReference>
<dbReference type="EMBL" id="BAAAQR010000005">
    <property type="protein sequence ID" value="GAA2145757.1"/>
    <property type="molecule type" value="Genomic_DNA"/>
</dbReference>
<dbReference type="InterPro" id="IPR024344">
    <property type="entry name" value="MDMPI_metal-binding"/>
</dbReference>
<dbReference type="Gene3D" id="1.20.120.450">
    <property type="entry name" value="dinb family like domain"/>
    <property type="match status" value="1"/>
</dbReference>
<dbReference type="SUPFAM" id="SSF109854">
    <property type="entry name" value="DinB/YfiT-like putative metalloenzymes"/>
    <property type="match status" value="1"/>
</dbReference>
<dbReference type="InterPro" id="IPR034660">
    <property type="entry name" value="DinB/YfiT-like"/>
</dbReference>
<dbReference type="Proteomes" id="UP001501771">
    <property type="component" value="Unassembled WGS sequence"/>
</dbReference>
<proteinExistence type="predicted"/>
<comment type="caution">
    <text evidence="2">The sequence shown here is derived from an EMBL/GenBank/DDBJ whole genome shotgun (WGS) entry which is preliminary data.</text>
</comment>
<name>A0ABP5LH47_9ACTN</name>
<accession>A0ABP5LH47</accession>
<feature type="domain" description="Mycothiol-dependent maleylpyruvate isomerase metal-binding" evidence="1">
    <location>
        <begin position="12"/>
        <end position="119"/>
    </location>
</feature>
<dbReference type="RefSeq" id="WP_344151171.1">
    <property type="nucleotide sequence ID" value="NZ_BAAAQR010000005.1"/>
</dbReference>
<dbReference type="InterPro" id="IPR017517">
    <property type="entry name" value="Maleyloyr_isom"/>
</dbReference>
<reference evidence="3" key="1">
    <citation type="journal article" date="2019" name="Int. J. Syst. Evol. Microbiol.">
        <title>The Global Catalogue of Microorganisms (GCM) 10K type strain sequencing project: providing services to taxonomists for standard genome sequencing and annotation.</title>
        <authorList>
            <consortium name="The Broad Institute Genomics Platform"/>
            <consortium name="The Broad Institute Genome Sequencing Center for Infectious Disease"/>
            <person name="Wu L."/>
            <person name="Ma J."/>
        </authorList>
    </citation>
    <scope>NUCLEOTIDE SEQUENCE [LARGE SCALE GENOMIC DNA]</scope>
    <source>
        <strain evidence="3">JCM 16022</strain>
    </source>
</reference>
<evidence type="ECO:0000259" key="1">
    <source>
        <dbReference type="Pfam" id="PF11716"/>
    </source>
</evidence>
<dbReference type="NCBIfam" id="TIGR03086">
    <property type="entry name" value="TIGR03086 family metal-binding protein"/>
    <property type="match status" value="1"/>
</dbReference>
<evidence type="ECO:0000313" key="3">
    <source>
        <dbReference type="Proteomes" id="UP001501771"/>
    </source>
</evidence>
<keyword evidence="3" id="KW-1185">Reference proteome</keyword>
<organism evidence="2 3">
    <name type="scientific">Nocardioides koreensis</name>
    <dbReference type="NCBI Taxonomy" id="433651"/>
    <lineage>
        <taxon>Bacteria</taxon>
        <taxon>Bacillati</taxon>
        <taxon>Actinomycetota</taxon>
        <taxon>Actinomycetes</taxon>
        <taxon>Propionibacteriales</taxon>
        <taxon>Nocardioidaceae</taxon>
        <taxon>Nocardioides</taxon>
    </lineage>
</organism>